<proteinExistence type="predicted"/>
<protein>
    <submittedName>
        <fullName evidence="2">Uncharacterized protein</fullName>
    </submittedName>
</protein>
<dbReference type="EMBL" id="AEYP01044482">
    <property type="status" value="NOT_ANNOTATED_CDS"/>
    <property type="molecule type" value="Genomic_DNA"/>
</dbReference>
<reference evidence="2" key="1">
    <citation type="submission" date="2024-06" db="UniProtKB">
        <authorList>
            <consortium name="Ensembl"/>
        </authorList>
    </citation>
    <scope>IDENTIFICATION</scope>
</reference>
<dbReference type="InParanoid" id="M3XX12"/>
<name>M3XX12_MUSPF</name>
<sequence>QTCGLREPSSVKHLDDWESCAPPGLRRLPGGSPGKIPALRTRARAAVGHAARVRGSAIRTPGEKPSRLKAREHSSQHQRAQVPHHSSAAQEEKGKSLPFPMASDVENDRRNILYKADHN</sequence>
<evidence type="ECO:0000256" key="1">
    <source>
        <dbReference type="SAM" id="MobiDB-lite"/>
    </source>
</evidence>
<dbReference type="AlphaFoldDB" id="M3XX12"/>
<feature type="region of interest" description="Disordered" evidence="1">
    <location>
        <begin position="1"/>
        <end position="33"/>
    </location>
</feature>
<feature type="region of interest" description="Disordered" evidence="1">
    <location>
        <begin position="48"/>
        <end position="119"/>
    </location>
</feature>
<dbReference type="HOGENOM" id="CLU_2066798_0_0_1"/>
<feature type="compositionally biased region" description="Basic and acidic residues" evidence="1">
    <location>
        <begin position="61"/>
        <end position="75"/>
    </location>
</feature>
<dbReference type="Ensembl" id="ENSMPUT00000003679.1">
    <property type="protein sequence ID" value="ENSMPUP00000003612.1"/>
    <property type="gene ID" value="ENSMPUG00000003641.1"/>
</dbReference>
<organism evidence="2">
    <name type="scientific">Mustela putorius furo</name>
    <name type="common">European domestic ferret</name>
    <name type="synonym">Mustela furo</name>
    <dbReference type="NCBI Taxonomy" id="9669"/>
    <lineage>
        <taxon>Eukaryota</taxon>
        <taxon>Metazoa</taxon>
        <taxon>Chordata</taxon>
        <taxon>Craniata</taxon>
        <taxon>Vertebrata</taxon>
        <taxon>Euteleostomi</taxon>
        <taxon>Mammalia</taxon>
        <taxon>Eutheria</taxon>
        <taxon>Laurasiatheria</taxon>
        <taxon>Carnivora</taxon>
        <taxon>Caniformia</taxon>
        <taxon>Musteloidea</taxon>
        <taxon>Mustelidae</taxon>
        <taxon>Mustelinae</taxon>
        <taxon>Mustela</taxon>
    </lineage>
</organism>
<feature type="compositionally biased region" description="Basic and acidic residues" evidence="1">
    <location>
        <begin position="106"/>
        <end position="119"/>
    </location>
</feature>
<evidence type="ECO:0000313" key="2">
    <source>
        <dbReference type="Ensembl" id="ENSMPUP00000003612.1"/>
    </source>
</evidence>
<accession>M3XX12</accession>